<evidence type="ECO:0000259" key="10">
    <source>
        <dbReference type="Pfam" id="PF02670"/>
    </source>
</evidence>
<keyword evidence="4 9" id="KW-0521">NADP</keyword>
<dbReference type="Pfam" id="PF13288">
    <property type="entry name" value="DXPR_C"/>
    <property type="match status" value="1"/>
</dbReference>
<proteinExistence type="inferred from homology"/>
<dbReference type="NCBIfam" id="TIGR00243">
    <property type="entry name" value="Dxr"/>
    <property type="match status" value="1"/>
</dbReference>
<evidence type="ECO:0000313" key="13">
    <source>
        <dbReference type="EMBL" id="SCJ50886.1"/>
    </source>
</evidence>
<feature type="binding site" evidence="9">
    <location>
        <position position="198"/>
    </location>
    <ligand>
        <name>1-deoxy-D-xylulose 5-phosphate</name>
        <dbReference type="ChEBI" id="CHEBI:57792"/>
    </ligand>
</feature>
<dbReference type="GO" id="GO:0030145">
    <property type="term" value="F:manganese ion binding"/>
    <property type="evidence" value="ECO:0007669"/>
    <property type="project" value="TreeGrafter"/>
</dbReference>
<evidence type="ECO:0000256" key="5">
    <source>
        <dbReference type="ARBA" id="ARBA00023002"/>
    </source>
</evidence>
<feature type="binding site" evidence="9">
    <location>
        <position position="122"/>
    </location>
    <ligand>
        <name>NADPH</name>
        <dbReference type="ChEBI" id="CHEBI:57783"/>
    </ligand>
</feature>
<evidence type="ECO:0000256" key="7">
    <source>
        <dbReference type="ARBA" id="ARBA00023229"/>
    </source>
</evidence>
<comment type="catalytic activity">
    <reaction evidence="8">
        <text>2-C-methyl-D-erythritol 4-phosphate + NADP(+) = 1-deoxy-D-xylulose 5-phosphate + NADPH + H(+)</text>
        <dbReference type="Rhea" id="RHEA:13717"/>
        <dbReference type="ChEBI" id="CHEBI:15378"/>
        <dbReference type="ChEBI" id="CHEBI:57783"/>
        <dbReference type="ChEBI" id="CHEBI:57792"/>
        <dbReference type="ChEBI" id="CHEBI:58262"/>
        <dbReference type="ChEBI" id="CHEBI:58349"/>
        <dbReference type="EC" id="1.1.1.267"/>
    </reaction>
    <physiologicalReaction direction="right-to-left" evidence="8">
        <dbReference type="Rhea" id="RHEA:13719"/>
    </physiologicalReaction>
</comment>
<feature type="binding site" evidence="9">
    <location>
        <position position="148"/>
    </location>
    <ligand>
        <name>Mn(2+)</name>
        <dbReference type="ChEBI" id="CHEBI:29035"/>
    </ligand>
</feature>
<comment type="caution">
    <text evidence="9">Lacks conserved residue(s) required for the propagation of feature annotation.</text>
</comment>
<dbReference type="GO" id="GO:0051484">
    <property type="term" value="P:isopentenyl diphosphate biosynthetic process, methylerythritol 4-phosphate pathway involved in terpenoid biosynthetic process"/>
    <property type="evidence" value="ECO:0007669"/>
    <property type="project" value="UniProtKB-ARBA"/>
</dbReference>
<feature type="domain" description="1-deoxy-D-xylulose 5-phosphate reductoisomerase C-terminal" evidence="11">
    <location>
        <begin position="144"/>
        <end position="228"/>
    </location>
</feature>
<keyword evidence="7 9" id="KW-0414">Isoprene biosynthesis</keyword>
<feature type="binding site" evidence="9">
    <location>
        <position position="175"/>
    </location>
    <ligand>
        <name>1-deoxy-D-xylulose 5-phosphate</name>
        <dbReference type="ChEBI" id="CHEBI:57792"/>
    </ligand>
</feature>
<dbReference type="GO" id="GO:0030604">
    <property type="term" value="F:1-deoxy-D-xylulose-5-phosphate reductoisomerase activity"/>
    <property type="evidence" value="ECO:0007669"/>
    <property type="project" value="UniProtKB-UniRule"/>
</dbReference>
<dbReference type="Pfam" id="PF08436">
    <property type="entry name" value="DXP_redisom_C"/>
    <property type="match status" value="1"/>
</dbReference>
<feature type="binding site" evidence="9">
    <location>
        <position position="216"/>
    </location>
    <ligand>
        <name>1-deoxy-D-xylulose 5-phosphate</name>
        <dbReference type="ChEBI" id="CHEBI:57792"/>
    </ligand>
</feature>
<accession>A0A1C6H089</accession>
<comment type="cofactor">
    <cofactor evidence="9">
        <name>Mg(2+)</name>
        <dbReference type="ChEBI" id="CHEBI:18420"/>
    </cofactor>
    <cofactor evidence="9">
        <name>Mn(2+)</name>
        <dbReference type="ChEBI" id="CHEBI:29035"/>
    </cofactor>
</comment>
<dbReference type="Gene3D" id="1.10.1740.10">
    <property type="match status" value="1"/>
</dbReference>
<keyword evidence="3 9" id="KW-0479">Metal-binding</keyword>
<dbReference type="InterPro" id="IPR026877">
    <property type="entry name" value="DXPR_C"/>
</dbReference>
<feature type="binding site" evidence="9">
    <location>
        <position position="217"/>
    </location>
    <ligand>
        <name>1-deoxy-D-xylulose 5-phosphate</name>
        <dbReference type="ChEBI" id="CHEBI:57792"/>
    </ligand>
</feature>
<feature type="binding site" evidence="9">
    <location>
        <position position="149"/>
    </location>
    <ligand>
        <name>1-deoxy-D-xylulose 5-phosphate</name>
        <dbReference type="ChEBI" id="CHEBI:57792"/>
    </ligand>
</feature>
<comment type="pathway">
    <text evidence="1 9">Isoprenoid biosynthesis; isopentenyl diphosphate biosynthesis via DXP pathway; isopentenyl diphosphate from 1-deoxy-D-xylulose 5-phosphate: step 1/6.</text>
</comment>
<organism evidence="13">
    <name type="scientific">uncultured Anaerotruncus sp</name>
    <dbReference type="NCBI Taxonomy" id="905011"/>
    <lineage>
        <taxon>Bacteria</taxon>
        <taxon>Bacillati</taxon>
        <taxon>Bacillota</taxon>
        <taxon>Clostridia</taxon>
        <taxon>Eubacteriales</taxon>
        <taxon>Oscillospiraceae</taxon>
        <taxon>Anaerotruncus</taxon>
        <taxon>environmental samples</taxon>
    </lineage>
</organism>
<dbReference type="Gene3D" id="3.40.50.720">
    <property type="entry name" value="NAD(P)-binding Rossmann-like Domain"/>
    <property type="match status" value="1"/>
</dbReference>
<dbReference type="SUPFAM" id="SSF55347">
    <property type="entry name" value="Glyceraldehyde-3-phosphate dehydrogenase-like, C-terminal domain"/>
    <property type="match status" value="1"/>
</dbReference>
<evidence type="ECO:0000256" key="9">
    <source>
        <dbReference type="HAMAP-Rule" id="MF_00183"/>
    </source>
</evidence>
<feature type="domain" description="DXP reductoisomerase C-terminal" evidence="12">
    <location>
        <begin position="260"/>
        <end position="376"/>
    </location>
</feature>
<feature type="binding site" evidence="9">
    <location>
        <position position="220"/>
    </location>
    <ligand>
        <name>1-deoxy-D-xylulose 5-phosphate</name>
        <dbReference type="ChEBI" id="CHEBI:57792"/>
    </ligand>
</feature>
<comment type="similarity">
    <text evidence="2 9">Belongs to the DXR family.</text>
</comment>
<feature type="binding site" evidence="9">
    <location>
        <position position="10"/>
    </location>
    <ligand>
        <name>NADPH</name>
        <dbReference type="ChEBI" id="CHEBI:57783"/>
    </ligand>
</feature>
<dbReference type="PANTHER" id="PTHR30525">
    <property type="entry name" value="1-DEOXY-D-XYLULOSE 5-PHOSPHATE REDUCTOISOMERASE"/>
    <property type="match status" value="1"/>
</dbReference>
<keyword evidence="13" id="KW-0413">Isomerase</keyword>
<dbReference type="PIRSF" id="PIRSF006205">
    <property type="entry name" value="Dxp_reductismrs"/>
    <property type="match status" value="1"/>
</dbReference>
<feature type="binding site" evidence="9">
    <location>
        <position position="204"/>
    </location>
    <ligand>
        <name>NADPH</name>
        <dbReference type="ChEBI" id="CHEBI:57783"/>
    </ligand>
</feature>
<comment type="function">
    <text evidence="9">Catalyzes the NADPH-dependent rearrangement and reduction of 1-deoxy-D-xylulose-5-phosphate (DXP) to 2-C-methyl-D-erythritol 4-phosphate (MEP).</text>
</comment>
<evidence type="ECO:0000259" key="12">
    <source>
        <dbReference type="Pfam" id="PF13288"/>
    </source>
</evidence>
<keyword evidence="6 9" id="KW-0464">Manganese</keyword>
<feature type="binding site" evidence="9">
    <location>
        <position position="211"/>
    </location>
    <ligand>
        <name>1-deoxy-D-xylulose 5-phosphate</name>
        <dbReference type="ChEBI" id="CHEBI:57792"/>
    </ligand>
</feature>
<feature type="binding site" evidence="9">
    <location>
        <position position="220"/>
    </location>
    <ligand>
        <name>Mn(2+)</name>
        <dbReference type="ChEBI" id="CHEBI:29035"/>
    </ligand>
</feature>
<gene>
    <name evidence="9 13" type="primary">dxr</name>
    <name evidence="13" type="ORF">SAMEA3545359_00619</name>
</gene>
<dbReference type="EC" id="1.1.1.267" evidence="9"/>
<feature type="binding site" evidence="9">
    <location>
        <position position="150"/>
    </location>
    <ligand>
        <name>Mn(2+)</name>
        <dbReference type="ChEBI" id="CHEBI:29035"/>
    </ligand>
</feature>
<name>A0A1C6H089_9FIRM</name>
<dbReference type="InterPro" id="IPR036291">
    <property type="entry name" value="NAD(P)-bd_dom_sf"/>
</dbReference>
<dbReference type="GO" id="GO:0016853">
    <property type="term" value="F:isomerase activity"/>
    <property type="evidence" value="ECO:0007669"/>
    <property type="project" value="UniProtKB-KW"/>
</dbReference>
<reference evidence="13" key="1">
    <citation type="submission" date="2015-09" db="EMBL/GenBank/DDBJ databases">
        <authorList>
            <consortium name="Pathogen Informatics"/>
        </authorList>
    </citation>
    <scope>NUCLEOTIDE SEQUENCE</scope>
    <source>
        <strain evidence="13">2789STDY5834896</strain>
    </source>
</reference>
<feature type="domain" description="1-deoxy-D-xylulose 5-phosphate reductoisomerase N-terminal" evidence="10">
    <location>
        <begin position="4"/>
        <end position="130"/>
    </location>
</feature>
<keyword evidence="9" id="KW-0460">Magnesium</keyword>
<feature type="binding site" evidence="9">
    <location>
        <position position="11"/>
    </location>
    <ligand>
        <name>NADPH</name>
        <dbReference type="ChEBI" id="CHEBI:57783"/>
    </ligand>
</feature>
<dbReference type="HAMAP" id="MF_00183">
    <property type="entry name" value="DXP_reductoisom"/>
    <property type="match status" value="1"/>
</dbReference>
<dbReference type="UniPathway" id="UPA00056">
    <property type="reaction ID" value="UER00092"/>
</dbReference>
<sequence length="384" mass="41220">MKRVTILGSTGSIGTQALDVISSHPDQFTVVGLSANSSVSQLEEQCRIFAPQYACMMDETAAKELRTALADTDIQVLAGMDGLCTLAALEQNDILLNSVVGMVGLQPTLTAIAAGTTIALANKETLVAGGKLVTDLAKEMGVDILPVDSEHSAIFQCLQDKHSARRLKKVVLTASGGPFFGYSRDMLAQVTVKDALKHPNWDMGAKITIDSATLMNKGLELIEASWLFDKTPDEIDIVVHRESIIHSLVQFDDNSMLAQLGVPDMRIPIQYALTYPDRWPSPVKELSLADCGSLTFARPDIETFTCLGTCIEAARRGGLAPCTVSGANEEAVALFLQGKIGFLQIGELARAAMHTLPQKDVYSLEDVLAQDQEARAFVRAAVGA</sequence>
<dbReference type="EMBL" id="FMHG01000001">
    <property type="protein sequence ID" value="SCJ50886.1"/>
    <property type="molecule type" value="Genomic_DNA"/>
</dbReference>
<protein>
    <recommendedName>
        <fullName evidence="9">1-deoxy-D-xylulose 5-phosphate reductoisomerase</fullName>
        <shortName evidence="9">DXP reductoisomerase</shortName>
        <ecNumber evidence="9">1.1.1.267</ecNumber>
    </recommendedName>
    <alternativeName>
        <fullName evidence="9">1-deoxyxylulose-5-phosphate reductoisomerase</fullName>
    </alternativeName>
    <alternativeName>
        <fullName evidence="9">2-C-methyl-D-erythritol 4-phosphate synthase</fullName>
    </alternativeName>
</protein>
<evidence type="ECO:0000259" key="11">
    <source>
        <dbReference type="Pfam" id="PF08436"/>
    </source>
</evidence>
<dbReference type="SUPFAM" id="SSF69055">
    <property type="entry name" value="1-deoxy-D-xylulose-5-phosphate reductoisomerase, C-terminal domain"/>
    <property type="match status" value="1"/>
</dbReference>
<dbReference type="GO" id="GO:0070402">
    <property type="term" value="F:NADPH binding"/>
    <property type="evidence" value="ECO:0007669"/>
    <property type="project" value="InterPro"/>
</dbReference>
<evidence type="ECO:0000256" key="2">
    <source>
        <dbReference type="ARBA" id="ARBA00006825"/>
    </source>
</evidence>
<evidence type="ECO:0000256" key="6">
    <source>
        <dbReference type="ARBA" id="ARBA00023211"/>
    </source>
</evidence>
<dbReference type="FunFam" id="3.40.50.720:FF:000045">
    <property type="entry name" value="1-deoxy-D-xylulose 5-phosphate reductoisomerase"/>
    <property type="match status" value="1"/>
</dbReference>
<feature type="binding site" evidence="9">
    <location>
        <position position="150"/>
    </location>
    <ligand>
        <name>1-deoxy-D-xylulose 5-phosphate</name>
        <dbReference type="ChEBI" id="CHEBI:57792"/>
    </ligand>
</feature>
<dbReference type="PANTHER" id="PTHR30525:SF0">
    <property type="entry name" value="1-DEOXY-D-XYLULOSE 5-PHOSPHATE REDUCTOISOMERASE, CHLOROPLASTIC"/>
    <property type="match status" value="1"/>
</dbReference>
<feature type="binding site" evidence="9">
    <location>
        <position position="124"/>
    </location>
    <ligand>
        <name>NADPH</name>
        <dbReference type="ChEBI" id="CHEBI:57783"/>
    </ligand>
</feature>
<dbReference type="InterPro" id="IPR013512">
    <property type="entry name" value="DXP_reductoisomerase_N"/>
</dbReference>
<feature type="binding site" evidence="9">
    <location>
        <position position="13"/>
    </location>
    <ligand>
        <name>NADPH</name>
        <dbReference type="ChEBI" id="CHEBI:57783"/>
    </ligand>
</feature>
<dbReference type="InterPro" id="IPR013644">
    <property type="entry name" value="DXP_reductoisomerase_C"/>
</dbReference>
<dbReference type="InterPro" id="IPR003821">
    <property type="entry name" value="DXP_reductoisomerase"/>
</dbReference>
<dbReference type="Pfam" id="PF02670">
    <property type="entry name" value="DXP_reductoisom"/>
    <property type="match status" value="1"/>
</dbReference>
<dbReference type="SUPFAM" id="SSF51735">
    <property type="entry name" value="NAD(P)-binding Rossmann-fold domains"/>
    <property type="match status" value="1"/>
</dbReference>
<evidence type="ECO:0000256" key="3">
    <source>
        <dbReference type="ARBA" id="ARBA00022723"/>
    </source>
</evidence>
<feature type="binding site" evidence="9">
    <location>
        <position position="12"/>
    </location>
    <ligand>
        <name>NADPH</name>
        <dbReference type="ChEBI" id="CHEBI:57783"/>
    </ligand>
</feature>
<evidence type="ECO:0000256" key="8">
    <source>
        <dbReference type="ARBA" id="ARBA00048543"/>
    </source>
</evidence>
<dbReference type="NCBIfam" id="NF009114">
    <property type="entry name" value="PRK12464.1"/>
    <property type="match status" value="1"/>
</dbReference>
<dbReference type="AlphaFoldDB" id="A0A1C6H089"/>
<evidence type="ECO:0000256" key="1">
    <source>
        <dbReference type="ARBA" id="ARBA00005094"/>
    </source>
</evidence>
<evidence type="ECO:0000256" key="4">
    <source>
        <dbReference type="ARBA" id="ARBA00022857"/>
    </source>
</evidence>
<feature type="binding site" evidence="9">
    <location>
        <position position="123"/>
    </location>
    <ligand>
        <name>1-deoxy-D-xylulose 5-phosphate</name>
        <dbReference type="ChEBI" id="CHEBI:57792"/>
    </ligand>
</feature>
<dbReference type="InterPro" id="IPR036169">
    <property type="entry name" value="DXPR_C_sf"/>
</dbReference>
<keyword evidence="5 9" id="KW-0560">Oxidoreductase</keyword>